<dbReference type="InterPro" id="IPR011735">
    <property type="entry name" value="WlaTC/HtrL_glycosyltransf"/>
</dbReference>
<dbReference type="EMBL" id="MN740803">
    <property type="protein sequence ID" value="QHS82504.1"/>
    <property type="molecule type" value="Genomic_DNA"/>
</dbReference>
<dbReference type="Pfam" id="PF09612">
    <property type="entry name" value="HtrL_YibB"/>
    <property type="match status" value="1"/>
</dbReference>
<accession>A0A6C0ART0</accession>
<organism evidence="1">
    <name type="scientific">viral metagenome</name>
    <dbReference type="NCBI Taxonomy" id="1070528"/>
    <lineage>
        <taxon>unclassified sequences</taxon>
        <taxon>metagenomes</taxon>
        <taxon>organismal metagenomes</taxon>
    </lineage>
</organism>
<evidence type="ECO:0000313" key="1">
    <source>
        <dbReference type="EMBL" id="QHS82504.1"/>
    </source>
</evidence>
<proteinExistence type="predicted"/>
<name>A0A6C0ART0_9ZZZZ</name>
<reference evidence="1" key="1">
    <citation type="journal article" date="2020" name="Nature">
        <title>Giant virus diversity and host interactions through global metagenomics.</title>
        <authorList>
            <person name="Schulz F."/>
            <person name="Roux S."/>
            <person name="Paez-Espino D."/>
            <person name="Jungbluth S."/>
            <person name="Walsh D.A."/>
            <person name="Denef V.J."/>
            <person name="McMahon K.D."/>
            <person name="Konstantinidis K.T."/>
            <person name="Eloe-Fadrosh E.A."/>
            <person name="Kyrpides N.C."/>
            <person name="Woyke T."/>
        </authorList>
    </citation>
    <scope>NUCLEOTIDE SEQUENCE</scope>
    <source>
        <strain evidence="1">GVMAG-S-1101171-111</strain>
    </source>
</reference>
<dbReference type="AlphaFoldDB" id="A0A6C0ART0"/>
<sequence>MSFTFVTALYNISREQYDQRSYQQYQTWFERTLSIPVPMVIFTEICNEDIVKRARSKYDNITKVIYTSLDEVPFYYTVDTVRDIITNSPFKRRIQHPNGLENKCFGYIPIIHSKYAWMNKAIESNYFNSDMFFWIDAGLSRFLNFDIADGHFNNPLISQIHNENKIFIQLGKVNEFAKVLNNELSFYDAVGKNINFMMAGFWGGNSSLMMEVCKIGEKMYIEDLIGKQQVDNEQVTFGFILKQYKHNLLCTFPCNVECINYYVFCDKVTIS</sequence>
<protein>
    <submittedName>
        <fullName evidence="1">Uncharacterized protein</fullName>
    </submittedName>
</protein>